<comment type="caution">
    <text evidence="3">The sequence shown here is derived from an EMBL/GenBank/DDBJ whole genome shotgun (WGS) entry which is preliminary data.</text>
</comment>
<dbReference type="VEuPathDB" id="FungiDB:PC110_g16582"/>
<reference evidence="2" key="2">
    <citation type="submission" date="2018-05" db="EMBL/GenBank/DDBJ databases">
        <title>Effector identification in a new, highly contiguous assembly of the strawberry crown rot pathogen Phytophthora cactorum.</title>
        <authorList>
            <person name="Armitage A.D."/>
            <person name="Nellist C.F."/>
            <person name="Bates H."/>
            <person name="Vickerstaff R.J."/>
            <person name="Harrison R.J."/>
        </authorList>
    </citation>
    <scope>NUCLEOTIDE SEQUENCE</scope>
    <source>
        <strain evidence="1">P415</strain>
        <strain evidence="2">P421</strain>
    </source>
</reference>
<dbReference type="Proteomes" id="UP000251314">
    <property type="component" value="Unassembled WGS sequence"/>
</dbReference>
<dbReference type="Proteomes" id="UP000697107">
    <property type="component" value="Unassembled WGS sequence"/>
</dbReference>
<evidence type="ECO:0000313" key="4">
    <source>
        <dbReference type="Proteomes" id="UP000251314"/>
    </source>
</evidence>
<dbReference type="EMBL" id="RCML01000817">
    <property type="protein sequence ID" value="KAG2969032.1"/>
    <property type="molecule type" value="Genomic_DNA"/>
</dbReference>
<evidence type="ECO:0000313" key="3">
    <source>
        <dbReference type="EMBL" id="RAW27014.1"/>
    </source>
</evidence>
<protein>
    <submittedName>
        <fullName evidence="3">Uncharacterized protein</fullName>
    </submittedName>
</protein>
<evidence type="ECO:0000313" key="2">
    <source>
        <dbReference type="EMBL" id="KAG3201467.1"/>
    </source>
</evidence>
<dbReference type="Proteomes" id="UP000760860">
    <property type="component" value="Unassembled WGS sequence"/>
</dbReference>
<evidence type="ECO:0000313" key="1">
    <source>
        <dbReference type="EMBL" id="KAG2969032.1"/>
    </source>
</evidence>
<dbReference type="EMBL" id="RCMV01002730">
    <property type="protein sequence ID" value="KAG3201467.1"/>
    <property type="molecule type" value="Genomic_DNA"/>
</dbReference>
<gene>
    <name evidence="3" type="ORF">PC110_g16582</name>
    <name evidence="1" type="ORF">PC118_g17670</name>
    <name evidence="2" type="ORF">PC129_g23522</name>
</gene>
<name>A0A329RQQ0_9STRA</name>
<organism evidence="3 4">
    <name type="scientific">Phytophthora cactorum</name>
    <dbReference type="NCBI Taxonomy" id="29920"/>
    <lineage>
        <taxon>Eukaryota</taxon>
        <taxon>Sar</taxon>
        <taxon>Stramenopiles</taxon>
        <taxon>Oomycota</taxon>
        <taxon>Peronosporomycetes</taxon>
        <taxon>Peronosporales</taxon>
        <taxon>Peronosporaceae</taxon>
        <taxon>Phytophthora</taxon>
    </lineage>
</organism>
<keyword evidence="4" id="KW-1185">Reference proteome</keyword>
<dbReference type="AlphaFoldDB" id="A0A329RQQ0"/>
<dbReference type="EMBL" id="MJFZ01000598">
    <property type="protein sequence ID" value="RAW27014.1"/>
    <property type="molecule type" value="Genomic_DNA"/>
</dbReference>
<sequence length="197" mass="21830">MDDFIRRTAAQALDLTGYLSPSSSPVSLGPSQLTAVYSFALVAVIQLPDDDSTPPRGDAAVPGRVVIMTSLMMQSQMLSPRQHWFSPLVTSLKTTLLLVLLPSHRWSKVLKPVKLLLSSVQDLLAMSSRSKVMQLILLITLPSLPAQHRRVAGALRLSQLSQRLLRPLQLLQRLGLRLPRFALPAGPPGWWPLCRRF</sequence>
<proteinExistence type="predicted"/>
<accession>A0A329RQQ0</accession>
<reference evidence="3 4" key="1">
    <citation type="submission" date="2018-01" db="EMBL/GenBank/DDBJ databases">
        <title>Draft genome of the strawberry crown rot pathogen Phytophthora cactorum.</title>
        <authorList>
            <person name="Armitage A.D."/>
            <person name="Lysoe E."/>
            <person name="Nellist C.F."/>
            <person name="Harrison R.J."/>
            <person name="Brurberg M.B."/>
        </authorList>
    </citation>
    <scope>NUCLEOTIDE SEQUENCE [LARGE SCALE GENOMIC DNA]</scope>
    <source>
        <strain evidence="3 4">10300</strain>
    </source>
</reference>